<keyword evidence="2" id="KW-1185">Reference proteome</keyword>
<reference evidence="1 2" key="1">
    <citation type="submission" date="2014-02" db="EMBL/GenBank/DDBJ databases">
        <title>Vibrio fortis Dalian14 Genome Sequencing.</title>
        <authorList>
            <person name="Wang Y."/>
            <person name="Song L."/>
            <person name="Liu G."/>
            <person name="Ding J."/>
        </authorList>
    </citation>
    <scope>NUCLEOTIDE SEQUENCE [LARGE SCALE GENOMIC DNA]</scope>
    <source>
        <strain evidence="1 2">Dalian14</strain>
    </source>
</reference>
<dbReference type="Gene3D" id="3.30.460.70">
    <property type="match status" value="1"/>
</dbReference>
<evidence type="ECO:0000313" key="1">
    <source>
        <dbReference type="EMBL" id="KDN30624.1"/>
    </source>
</evidence>
<dbReference type="RefSeq" id="WP_032548802.1">
    <property type="nucleotide sequence ID" value="NZ_JFFR01000002.1"/>
</dbReference>
<protein>
    <submittedName>
        <fullName evidence="1">Uncharacterized protein</fullName>
    </submittedName>
</protein>
<organism evidence="1 2">
    <name type="scientific">Vibrio fortis</name>
    <dbReference type="NCBI Taxonomy" id="212667"/>
    <lineage>
        <taxon>Bacteria</taxon>
        <taxon>Pseudomonadati</taxon>
        <taxon>Pseudomonadota</taxon>
        <taxon>Gammaproteobacteria</taxon>
        <taxon>Vibrionales</taxon>
        <taxon>Vibrionaceae</taxon>
        <taxon>Vibrio</taxon>
    </lineage>
</organism>
<name>A0A066V276_9VIBR</name>
<comment type="caution">
    <text evidence="1">The sequence shown here is derived from an EMBL/GenBank/DDBJ whole genome shotgun (WGS) entry which is preliminary data.</text>
</comment>
<proteinExistence type="predicted"/>
<sequence length="160" mass="17586">MQLELDSIKIALMNYFEGSWDSNAASMSDLDKVAIGLDDQYTAVTKSEILSIIQTSPSLVVPDNSTFGHQLSDCDDYALQLKALTVALYRQKAWQGAQVSPPAIGMVITQSHAFNFIIWDKLGEATAAIIDPSEQTPVFYDVLADGRHTLGTFPIQLIYI</sequence>
<evidence type="ECO:0000313" key="2">
    <source>
        <dbReference type="Proteomes" id="UP000027219"/>
    </source>
</evidence>
<dbReference type="EMBL" id="JFFR01000002">
    <property type="protein sequence ID" value="KDN30624.1"/>
    <property type="molecule type" value="Genomic_DNA"/>
</dbReference>
<dbReference type="AlphaFoldDB" id="A0A066V276"/>
<gene>
    <name evidence="1" type="ORF">VFDL14_03715</name>
</gene>
<accession>A0A066V276</accession>
<dbReference type="Proteomes" id="UP000027219">
    <property type="component" value="Unassembled WGS sequence"/>
</dbReference>